<dbReference type="SMART" id="SM00342">
    <property type="entry name" value="HTH_ARAC"/>
    <property type="match status" value="1"/>
</dbReference>
<dbReference type="InterPro" id="IPR011622">
    <property type="entry name" value="7TMR_DISM_rcpt_extracell_dom2"/>
</dbReference>
<dbReference type="GO" id="GO:0003700">
    <property type="term" value="F:DNA-binding transcription factor activity"/>
    <property type="evidence" value="ECO:0007669"/>
    <property type="project" value="InterPro"/>
</dbReference>
<organism evidence="6 7">
    <name type="scientific">Leptospira wolffii</name>
    <dbReference type="NCBI Taxonomy" id="409998"/>
    <lineage>
        <taxon>Bacteria</taxon>
        <taxon>Pseudomonadati</taxon>
        <taxon>Spirochaetota</taxon>
        <taxon>Spirochaetia</taxon>
        <taxon>Leptospirales</taxon>
        <taxon>Leptospiraceae</taxon>
        <taxon>Leptospira</taxon>
    </lineage>
</organism>
<dbReference type="RefSeq" id="WP_100757337.1">
    <property type="nucleotide sequence ID" value="NZ_NPDT01000001.1"/>
</dbReference>
<dbReference type="InterPro" id="IPR018060">
    <property type="entry name" value="HTH_AraC"/>
</dbReference>
<evidence type="ECO:0000256" key="1">
    <source>
        <dbReference type="ARBA" id="ARBA00023015"/>
    </source>
</evidence>
<evidence type="ECO:0000256" key="3">
    <source>
        <dbReference type="ARBA" id="ARBA00023163"/>
    </source>
</evidence>
<dbReference type="EMBL" id="NPDT01000001">
    <property type="protein sequence ID" value="PJZ66739.1"/>
    <property type="molecule type" value="Genomic_DNA"/>
</dbReference>
<evidence type="ECO:0000313" key="7">
    <source>
        <dbReference type="Proteomes" id="UP000231912"/>
    </source>
</evidence>
<dbReference type="PROSITE" id="PS00041">
    <property type="entry name" value="HTH_ARAC_FAMILY_1"/>
    <property type="match status" value="1"/>
</dbReference>
<proteinExistence type="predicted"/>
<dbReference type="Pfam" id="PF12833">
    <property type="entry name" value="HTH_18"/>
    <property type="match status" value="1"/>
</dbReference>
<evidence type="ECO:0000256" key="4">
    <source>
        <dbReference type="SAM" id="Phobius"/>
    </source>
</evidence>
<reference evidence="6 7" key="1">
    <citation type="submission" date="2017-07" db="EMBL/GenBank/DDBJ databases">
        <title>Leptospira spp. isolated from tropical soils.</title>
        <authorList>
            <person name="Thibeaux R."/>
            <person name="Iraola G."/>
            <person name="Ferres I."/>
            <person name="Bierque E."/>
            <person name="Girault D."/>
            <person name="Soupe-Gilbert M.-E."/>
            <person name="Picardeau M."/>
            <person name="Goarant C."/>
        </authorList>
    </citation>
    <scope>NUCLEOTIDE SEQUENCE [LARGE SCALE GENOMIC DNA]</scope>
    <source>
        <strain evidence="6 7">FH2-C-A2</strain>
    </source>
</reference>
<dbReference type="Pfam" id="PF07696">
    <property type="entry name" value="7TMR-DISMED2"/>
    <property type="match status" value="1"/>
</dbReference>
<dbReference type="PANTHER" id="PTHR43280:SF29">
    <property type="entry name" value="ARAC-FAMILY TRANSCRIPTIONAL REGULATOR"/>
    <property type="match status" value="1"/>
</dbReference>
<accession>A0A2M9ZE94</accession>
<keyword evidence="1" id="KW-0805">Transcription regulation</keyword>
<keyword evidence="4" id="KW-1133">Transmembrane helix</keyword>
<keyword evidence="4" id="KW-0812">Transmembrane</keyword>
<dbReference type="Proteomes" id="UP000231912">
    <property type="component" value="Unassembled WGS sequence"/>
</dbReference>
<dbReference type="InterPro" id="IPR011623">
    <property type="entry name" value="7TMR_DISM_rcpt_extracell_dom1"/>
</dbReference>
<dbReference type="SUPFAM" id="SSF46689">
    <property type="entry name" value="Homeodomain-like"/>
    <property type="match status" value="1"/>
</dbReference>
<keyword evidence="3" id="KW-0804">Transcription</keyword>
<dbReference type="AlphaFoldDB" id="A0A2M9ZE94"/>
<feature type="domain" description="HTH araC/xylS-type" evidence="5">
    <location>
        <begin position="420"/>
        <end position="526"/>
    </location>
</feature>
<gene>
    <name evidence="6" type="ORF">CH371_01135</name>
</gene>
<dbReference type="Gene3D" id="2.60.40.2380">
    <property type="match status" value="1"/>
</dbReference>
<dbReference type="Gene3D" id="1.10.10.60">
    <property type="entry name" value="Homeodomain-like"/>
    <property type="match status" value="2"/>
</dbReference>
<keyword evidence="4" id="KW-0472">Membrane</keyword>
<evidence type="ECO:0000256" key="2">
    <source>
        <dbReference type="ARBA" id="ARBA00023125"/>
    </source>
</evidence>
<protein>
    <submittedName>
        <fullName evidence="6">Transcriptional regulator</fullName>
    </submittedName>
</protein>
<feature type="transmembrane region" description="Helical" evidence="4">
    <location>
        <begin position="183"/>
        <end position="203"/>
    </location>
</feature>
<keyword evidence="2" id="KW-0238">DNA-binding</keyword>
<comment type="caution">
    <text evidence="6">The sequence shown here is derived from an EMBL/GenBank/DDBJ whole genome shotgun (WGS) entry which is preliminary data.</text>
</comment>
<dbReference type="InterPro" id="IPR009057">
    <property type="entry name" value="Homeodomain-like_sf"/>
</dbReference>
<feature type="transmembrane region" description="Helical" evidence="4">
    <location>
        <begin position="248"/>
        <end position="266"/>
    </location>
</feature>
<sequence length="527" mass="60794">MHKASILLVLFVSVTSSLFGIEQSFRLKPNEHRGNISSELFFLEDPESNFSAKDVYRSMAWKKIEGDSLDFNFSKKAFWLKFRIKFREEIRENLYFVLKSKAHDRLELYIPNGVSPVQLAGDKLPKSEWFVKNVLYPSLMLQGNPGEEKVFYVKIKSESIMSFPVEIMDEAGLRANLAIETGLFTLAACLYALLILVAILYYRASGYKEFLFYAGYAFCMGASYDVNYGNAIEILWDDSLLWGEKSNFFFFNLGGVFGFQFIRRFLETERELPWVDRMLQICSLILAVSLPFVFYLDTISYLTKTNEIVYTFSIPLILGAGIYLRKKGNRKLNLFLVSWGIYMTLGYLSIFYYLGILRYNFLIVYSVPLFFPADFLILLYNIVQKYSQDLQEKNTLLENLKEFLNKPRYARSKISGVDIEVSLNALESLMEREKLFREEDVTMNLVAGKLGLTNHQFSELLNSRLGMGFAAYINSKRIEEAKRLLLTGEEENILNIAFNVGFGSKTSFNVEFKKSTGLTPKQFKNLS</sequence>
<feature type="transmembrane region" description="Helical" evidence="4">
    <location>
        <begin position="362"/>
        <end position="383"/>
    </location>
</feature>
<feature type="transmembrane region" description="Helical" evidence="4">
    <location>
        <begin position="210"/>
        <end position="228"/>
    </location>
</feature>
<dbReference type="InterPro" id="IPR018062">
    <property type="entry name" value="HTH_AraC-typ_CS"/>
</dbReference>
<evidence type="ECO:0000313" key="6">
    <source>
        <dbReference type="EMBL" id="PJZ66739.1"/>
    </source>
</evidence>
<dbReference type="PANTHER" id="PTHR43280">
    <property type="entry name" value="ARAC-FAMILY TRANSCRIPTIONAL REGULATOR"/>
    <property type="match status" value="1"/>
</dbReference>
<feature type="transmembrane region" description="Helical" evidence="4">
    <location>
        <begin position="278"/>
        <end position="296"/>
    </location>
</feature>
<dbReference type="GO" id="GO:0043565">
    <property type="term" value="F:sequence-specific DNA binding"/>
    <property type="evidence" value="ECO:0007669"/>
    <property type="project" value="InterPro"/>
</dbReference>
<feature type="transmembrane region" description="Helical" evidence="4">
    <location>
        <begin position="308"/>
        <end position="324"/>
    </location>
</feature>
<feature type="transmembrane region" description="Helical" evidence="4">
    <location>
        <begin position="336"/>
        <end position="356"/>
    </location>
</feature>
<dbReference type="PROSITE" id="PS01124">
    <property type="entry name" value="HTH_ARAC_FAMILY_2"/>
    <property type="match status" value="1"/>
</dbReference>
<dbReference type="Pfam" id="PF07695">
    <property type="entry name" value="7TMR-DISM_7TM"/>
    <property type="match status" value="1"/>
</dbReference>
<name>A0A2M9ZE94_9LEPT</name>
<evidence type="ECO:0000259" key="5">
    <source>
        <dbReference type="PROSITE" id="PS01124"/>
    </source>
</evidence>